<name>A0A914PNG6_9BILA</name>
<evidence type="ECO:0000256" key="6">
    <source>
        <dbReference type="RuleBase" id="RU280813"/>
    </source>
</evidence>
<reference evidence="8" key="1">
    <citation type="submission" date="2022-11" db="UniProtKB">
        <authorList>
            <consortium name="WormBaseParasite"/>
        </authorList>
    </citation>
    <scope>IDENTIFICATION</scope>
</reference>
<keyword evidence="5 6" id="KW-0472">Membrane</keyword>
<evidence type="ECO:0000256" key="1">
    <source>
        <dbReference type="ARBA" id="ARBA00004141"/>
    </source>
</evidence>
<feature type="transmembrane region" description="Helical" evidence="6">
    <location>
        <begin position="49"/>
        <end position="70"/>
    </location>
</feature>
<comment type="subcellular location">
    <subcellularLocation>
        <location evidence="1">Membrane</location>
        <topology evidence="1">Multi-pass membrane protein</topology>
    </subcellularLocation>
</comment>
<dbReference type="GO" id="GO:0007606">
    <property type="term" value="P:sensory perception of chemical stimulus"/>
    <property type="evidence" value="ECO:0007669"/>
    <property type="project" value="UniProtKB-UniRule"/>
</dbReference>
<evidence type="ECO:0000256" key="3">
    <source>
        <dbReference type="ARBA" id="ARBA00022692"/>
    </source>
</evidence>
<accession>A0A914PNG6</accession>
<evidence type="ECO:0000256" key="2">
    <source>
        <dbReference type="ARBA" id="ARBA00005692"/>
    </source>
</evidence>
<dbReference type="Pfam" id="PF02118">
    <property type="entry name" value="Srg"/>
    <property type="match status" value="1"/>
</dbReference>
<feature type="transmembrane region" description="Helical" evidence="6">
    <location>
        <begin position="175"/>
        <end position="196"/>
    </location>
</feature>
<comment type="caution">
    <text evidence="6">Lacks conserved residue(s) required for the propagation of feature annotation.</text>
</comment>
<dbReference type="Proteomes" id="UP000887578">
    <property type="component" value="Unplaced"/>
</dbReference>
<feature type="transmembrane region" description="Helical" evidence="6">
    <location>
        <begin position="91"/>
        <end position="111"/>
    </location>
</feature>
<dbReference type="WBParaSite" id="PDA_v2.g17532.t1">
    <property type="protein sequence ID" value="PDA_v2.g17532.t1"/>
    <property type="gene ID" value="PDA_v2.g17532"/>
</dbReference>
<dbReference type="InterPro" id="IPR000609">
    <property type="entry name" value="7TM_GPCR_serpentine_rcpt_Srg"/>
</dbReference>
<evidence type="ECO:0000313" key="7">
    <source>
        <dbReference type="Proteomes" id="UP000887578"/>
    </source>
</evidence>
<dbReference type="GO" id="GO:0016020">
    <property type="term" value="C:membrane"/>
    <property type="evidence" value="ECO:0007669"/>
    <property type="project" value="UniProtKB-SubCell"/>
</dbReference>
<comment type="similarity">
    <text evidence="2 6">Belongs to the nematode receptor-like protein srg family.</text>
</comment>
<feature type="transmembrane region" description="Helical" evidence="6">
    <location>
        <begin position="131"/>
        <end position="154"/>
    </location>
</feature>
<keyword evidence="7" id="KW-1185">Reference proteome</keyword>
<proteinExistence type="inferred from homology"/>
<evidence type="ECO:0000256" key="5">
    <source>
        <dbReference type="ARBA" id="ARBA00023136"/>
    </source>
</evidence>
<evidence type="ECO:0000256" key="4">
    <source>
        <dbReference type="ARBA" id="ARBA00022989"/>
    </source>
</evidence>
<organism evidence="7 8">
    <name type="scientific">Panagrolaimus davidi</name>
    <dbReference type="NCBI Taxonomy" id="227884"/>
    <lineage>
        <taxon>Eukaryota</taxon>
        <taxon>Metazoa</taxon>
        <taxon>Ecdysozoa</taxon>
        <taxon>Nematoda</taxon>
        <taxon>Chromadorea</taxon>
        <taxon>Rhabditida</taxon>
        <taxon>Tylenchina</taxon>
        <taxon>Panagrolaimomorpha</taxon>
        <taxon>Panagrolaimoidea</taxon>
        <taxon>Panagrolaimidae</taxon>
        <taxon>Panagrolaimus</taxon>
    </lineage>
</organism>
<dbReference type="AlphaFoldDB" id="A0A914PNG6"/>
<dbReference type="GO" id="GO:0004888">
    <property type="term" value="F:transmembrane signaling receptor activity"/>
    <property type="evidence" value="ECO:0007669"/>
    <property type="project" value="InterPro"/>
</dbReference>
<protein>
    <recommendedName>
        <fullName evidence="6">Serpentine receptor class gamma</fullName>
    </recommendedName>
</protein>
<keyword evidence="3 6" id="KW-0812">Transmembrane</keyword>
<sequence length="241" mass="27921">MFLYRIAKKTSPFTPPYFILLTLEYFIHALNNTYYSATQITTFFLNADIVMALYWFRLIFYGYCNTILVLNRFTGVFLWKQHRKIWAGYSFKAIIATTLIYPLIITYFAVSAKEGSCSDALKVDECNWYKLVRVISVFSNLICSLIACILGVATSLARHIKGNSWQKKQQYETNLLIQSVITSFILFTFEVLSYFYSKGLGPFPTDLRLSYFINQLISLTLLNIRQNLFSISSIVLLFIMS</sequence>
<evidence type="ECO:0000313" key="8">
    <source>
        <dbReference type="WBParaSite" id="PDA_v2.g17532.t1"/>
    </source>
</evidence>
<keyword evidence="4 6" id="KW-1133">Transmembrane helix</keyword>
<feature type="transmembrane region" description="Helical" evidence="6">
    <location>
        <begin position="216"/>
        <end position="239"/>
    </location>
</feature>
<feature type="transmembrane region" description="Helical" evidence="6">
    <location>
        <begin position="12"/>
        <end position="29"/>
    </location>
</feature>